<sequence>MSVFDPNNIIAYLASQLEANERDAFRSAWKSDVEKRIAQMQENRIHQDSHPAQLTWVSHIVQYTMTLWKMRKVHGNSKLVSKEDSLRPLPKDLIVLGPTFRAPDSRVLDLWAKYPDIMPEQMYLKPVTLIHPLWFSELSACPGCGSNDIKWDSWTTSGIRNVHGVDMEETALGYQLRCTACEKKDVKNKSTKRRKSQFCYSTTSMEFWEKWDHWKIPPGIPHFFKRCAVMQDLWNLIIELRLSSTASGLEENIKQLHLLRYLQLMRIYYEALQQRLSRPCPKEKRVYVLLFSKPFDKARFAMCSITNDLITDIYAEFCKKTRQPESEMYLRTLSGVVVSMDATFKVAKKAAVVDKAKRHDDLMKGGILSMINESNEILAWRFCQTQHNAEITEMLEGLVTRCKMQGVDPPKMAISDTCCKTRNALTPVLGDIFIGLDVYHFKRQYMVVILNGVRNPYYREVGQDIVDAILIERAGDGKPAKYRSKEEQMNRMDALYHRWSAKGGVWSAAAPQAHAEQMRHVHKGCLSRIYQDLASDGSCIEGSHKGWNSLMRSYASGLENMIHLGHDFVLRRNIRCALRSDKLRQQRTFAASGFGSHHLSLVNCLNTQWNQLISHERGKKPGVTLTELPVMQDISSGESFGIITSACAQSFNGLVKDEDDLSGMNLWEDDDADDTPAQDIIRAMKIDPALLNTPEGRSIAAVNVLTGPAHTTAPFIDLTDESEVLTAVPPEERTVTTVAAAAATTAATIQCSFHHNAHPSQATTAAASVISIHTHDDSSAHEVRGTAAKRKFSSLQDSDSSATSAGLQAFTAATTSTSPTNGRSSKRPRIGGRHEVSASAVAHEEEEGSSSADESDGEMIRAEETQLGLELTQAAEARSSNTVAAASMHAPTVAADQAKKQTELHSFFARRSKLQGTQSGSSAPLPDKARARCDQATTEDHQGQVMQLSQHVLALLTKKLPPPTASGSLTRSQAIFTRLTAIDARSLRIDGSAEFFLFMDMREELQWASFLMNAFRWVRATKEYNTRLAALNCQNGLATIKKHPRALIETLQRVETNVLGRLGRGDFTSKSSGSTTFWTKHCYAVPLGKAMAEARSGNTRKKMVCQRCKTLMYPKPSGDPGNHKRDHCTDGAPLSSKSIPFPQPDGVFTKGKSMHVIPFLRAVQELYDKICIQGVERSDLELELDSFATLFMSRTETNKLDGNVVAFRLIPGMDIFEPNAYKEFLFEDNGGQYLRIGCL</sequence>
<evidence type="ECO:0000313" key="2">
    <source>
        <dbReference type="Proteomes" id="UP001148662"/>
    </source>
</evidence>
<dbReference type="EMBL" id="JANHOG010001575">
    <property type="protein sequence ID" value="KAJ3534877.1"/>
    <property type="molecule type" value="Genomic_DNA"/>
</dbReference>
<comment type="caution">
    <text evidence="1">The sequence shown here is derived from an EMBL/GenBank/DDBJ whole genome shotgun (WGS) entry which is preliminary data.</text>
</comment>
<proteinExistence type="predicted"/>
<evidence type="ECO:0000313" key="1">
    <source>
        <dbReference type="EMBL" id="KAJ3534877.1"/>
    </source>
</evidence>
<protein>
    <submittedName>
        <fullName evidence="1">Uncharacterized protein</fullName>
    </submittedName>
</protein>
<gene>
    <name evidence="1" type="ORF">NM688_g7062</name>
</gene>
<dbReference type="Proteomes" id="UP001148662">
    <property type="component" value="Unassembled WGS sequence"/>
</dbReference>
<keyword evidence="2" id="KW-1185">Reference proteome</keyword>
<name>A0ACC1S9I9_9APHY</name>
<reference evidence="1" key="1">
    <citation type="submission" date="2022-07" db="EMBL/GenBank/DDBJ databases">
        <title>Genome Sequence of Phlebia brevispora.</title>
        <authorList>
            <person name="Buettner E."/>
        </authorList>
    </citation>
    <scope>NUCLEOTIDE SEQUENCE</scope>
    <source>
        <strain evidence="1">MPL23</strain>
    </source>
</reference>
<accession>A0ACC1S9I9</accession>
<organism evidence="1 2">
    <name type="scientific">Phlebia brevispora</name>
    <dbReference type="NCBI Taxonomy" id="194682"/>
    <lineage>
        <taxon>Eukaryota</taxon>
        <taxon>Fungi</taxon>
        <taxon>Dikarya</taxon>
        <taxon>Basidiomycota</taxon>
        <taxon>Agaricomycotina</taxon>
        <taxon>Agaricomycetes</taxon>
        <taxon>Polyporales</taxon>
        <taxon>Meruliaceae</taxon>
        <taxon>Phlebia</taxon>
    </lineage>
</organism>